<organism evidence="1 2">
    <name type="scientific">Coprinellus micaceus</name>
    <name type="common">Glistening ink-cap mushroom</name>
    <name type="synonym">Coprinus micaceus</name>
    <dbReference type="NCBI Taxonomy" id="71717"/>
    <lineage>
        <taxon>Eukaryota</taxon>
        <taxon>Fungi</taxon>
        <taxon>Dikarya</taxon>
        <taxon>Basidiomycota</taxon>
        <taxon>Agaricomycotina</taxon>
        <taxon>Agaricomycetes</taxon>
        <taxon>Agaricomycetidae</taxon>
        <taxon>Agaricales</taxon>
        <taxon>Agaricineae</taxon>
        <taxon>Psathyrellaceae</taxon>
        <taxon>Coprinellus</taxon>
    </lineage>
</organism>
<dbReference type="InterPro" id="IPR011009">
    <property type="entry name" value="Kinase-like_dom_sf"/>
</dbReference>
<evidence type="ECO:0000313" key="2">
    <source>
        <dbReference type="Proteomes" id="UP000298030"/>
    </source>
</evidence>
<dbReference type="Proteomes" id="UP000298030">
    <property type="component" value="Unassembled WGS sequence"/>
</dbReference>
<reference evidence="1 2" key="1">
    <citation type="journal article" date="2019" name="Nat. Ecol. Evol.">
        <title>Megaphylogeny resolves global patterns of mushroom evolution.</title>
        <authorList>
            <person name="Varga T."/>
            <person name="Krizsan K."/>
            <person name="Foldi C."/>
            <person name="Dima B."/>
            <person name="Sanchez-Garcia M."/>
            <person name="Sanchez-Ramirez S."/>
            <person name="Szollosi G.J."/>
            <person name="Szarkandi J.G."/>
            <person name="Papp V."/>
            <person name="Albert L."/>
            <person name="Andreopoulos W."/>
            <person name="Angelini C."/>
            <person name="Antonin V."/>
            <person name="Barry K.W."/>
            <person name="Bougher N.L."/>
            <person name="Buchanan P."/>
            <person name="Buyck B."/>
            <person name="Bense V."/>
            <person name="Catcheside P."/>
            <person name="Chovatia M."/>
            <person name="Cooper J."/>
            <person name="Damon W."/>
            <person name="Desjardin D."/>
            <person name="Finy P."/>
            <person name="Geml J."/>
            <person name="Haridas S."/>
            <person name="Hughes K."/>
            <person name="Justo A."/>
            <person name="Karasinski D."/>
            <person name="Kautmanova I."/>
            <person name="Kiss B."/>
            <person name="Kocsube S."/>
            <person name="Kotiranta H."/>
            <person name="LaButti K.M."/>
            <person name="Lechner B.E."/>
            <person name="Liimatainen K."/>
            <person name="Lipzen A."/>
            <person name="Lukacs Z."/>
            <person name="Mihaltcheva S."/>
            <person name="Morgado L.N."/>
            <person name="Niskanen T."/>
            <person name="Noordeloos M.E."/>
            <person name="Ohm R.A."/>
            <person name="Ortiz-Santana B."/>
            <person name="Ovrebo C."/>
            <person name="Racz N."/>
            <person name="Riley R."/>
            <person name="Savchenko A."/>
            <person name="Shiryaev A."/>
            <person name="Soop K."/>
            <person name="Spirin V."/>
            <person name="Szebenyi C."/>
            <person name="Tomsovsky M."/>
            <person name="Tulloss R.E."/>
            <person name="Uehling J."/>
            <person name="Grigoriev I.V."/>
            <person name="Vagvolgyi C."/>
            <person name="Papp T."/>
            <person name="Martin F.M."/>
            <person name="Miettinen O."/>
            <person name="Hibbett D.S."/>
            <person name="Nagy L.G."/>
        </authorList>
    </citation>
    <scope>NUCLEOTIDE SEQUENCE [LARGE SCALE GENOMIC DNA]</scope>
    <source>
        <strain evidence="1 2">FP101781</strain>
    </source>
</reference>
<name>A0A4Y7TEJ3_COPMI</name>
<evidence type="ECO:0000313" key="1">
    <source>
        <dbReference type="EMBL" id="TEB32421.1"/>
    </source>
</evidence>
<dbReference type="EMBL" id="QPFP01000015">
    <property type="protein sequence ID" value="TEB32421.1"/>
    <property type="molecule type" value="Genomic_DNA"/>
</dbReference>
<dbReference type="Gene3D" id="3.30.200.20">
    <property type="entry name" value="Phosphorylase Kinase, domain 1"/>
    <property type="match status" value="1"/>
</dbReference>
<evidence type="ECO:0008006" key="3">
    <source>
        <dbReference type="Google" id="ProtNLM"/>
    </source>
</evidence>
<gene>
    <name evidence="1" type="ORF">FA13DRAFT_1708985</name>
</gene>
<sequence length="383" mass="43850">MDAWTPKAKHVSGYIQECYDASANWHSLSSFFESHGYFLYDYPSLQKGAMPPKSPLPSADISASSDPYPYARLTTSEDEHLAFPFIQSMRVWPARDTQGRESILRCVAETYGLAWGRSQIPSRLVMPASESDELEVYKRLNSPQARQDPRNHTVPVLEWLEHDGACVHRNAEVRWDIIALARPQVFFRNVSELFAVAETLFEGLEFLHEKRIAHRDIFETNVVMNAIVDVDAYYYDLRDPAKVRYAYIDYDRSLALPEDTDIRTASTPRLMGAQNCYMRVKEGPCNPFKDDVRALAYTLERSIRHIEDAVPEIGTFFEKLVRGEESAIPTASDALETLRNILSRLSSSQLEHAPTGLFWYPGRIKSLEDDPEAWDALTRFRNN</sequence>
<comment type="caution">
    <text evidence="1">The sequence shown here is derived from an EMBL/GenBank/DDBJ whole genome shotgun (WGS) entry which is preliminary data.</text>
</comment>
<dbReference type="Gene3D" id="1.10.510.10">
    <property type="entry name" value="Transferase(Phosphotransferase) domain 1"/>
    <property type="match status" value="1"/>
</dbReference>
<dbReference type="AlphaFoldDB" id="A0A4Y7TEJ3"/>
<protein>
    <recommendedName>
        <fullName evidence="3">Protein kinase domain-containing protein</fullName>
    </recommendedName>
</protein>
<accession>A0A4Y7TEJ3</accession>
<keyword evidence="2" id="KW-1185">Reference proteome</keyword>
<dbReference type="SUPFAM" id="SSF56112">
    <property type="entry name" value="Protein kinase-like (PK-like)"/>
    <property type="match status" value="1"/>
</dbReference>
<dbReference type="OrthoDB" id="3224178at2759"/>
<proteinExistence type="predicted"/>